<dbReference type="Proteomes" id="UP000673394">
    <property type="component" value="Unassembled WGS sequence"/>
</dbReference>
<reference evidence="2 3" key="1">
    <citation type="submission" date="2021-04" db="EMBL/GenBank/DDBJ databases">
        <title>Paenibacillus sp. DLE-14 whole genome sequence.</title>
        <authorList>
            <person name="Ham Y.J."/>
        </authorList>
    </citation>
    <scope>NUCLEOTIDE SEQUENCE [LARGE SCALE GENOMIC DNA]</scope>
    <source>
        <strain evidence="2 3">DLE-14</strain>
    </source>
</reference>
<organism evidence="2 3">
    <name type="scientific">Paenibacillus lignilyticus</name>
    <dbReference type="NCBI Taxonomy" id="1172615"/>
    <lineage>
        <taxon>Bacteria</taxon>
        <taxon>Bacillati</taxon>
        <taxon>Bacillota</taxon>
        <taxon>Bacilli</taxon>
        <taxon>Bacillales</taxon>
        <taxon>Paenibacillaceae</taxon>
        <taxon>Paenibacillus</taxon>
    </lineage>
</organism>
<evidence type="ECO:0000313" key="2">
    <source>
        <dbReference type="EMBL" id="MBP3965046.1"/>
    </source>
</evidence>
<protein>
    <recommendedName>
        <fullName evidence="1">ABC-type glycine betaine transport system substrate-binding domain-containing protein</fullName>
    </recommendedName>
</protein>
<dbReference type="EMBL" id="JAGKSP010000009">
    <property type="protein sequence ID" value="MBP3965046.1"/>
    <property type="molecule type" value="Genomic_DNA"/>
</dbReference>
<feature type="domain" description="ABC-type glycine betaine transport system substrate-binding" evidence="1">
    <location>
        <begin position="1"/>
        <end position="51"/>
    </location>
</feature>
<evidence type="ECO:0000313" key="3">
    <source>
        <dbReference type="Proteomes" id="UP000673394"/>
    </source>
</evidence>
<comment type="caution">
    <text evidence="2">The sequence shown here is derived from an EMBL/GenBank/DDBJ whole genome shotgun (WGS) entry which is preliminary data.</text>
</comment>
<evidence type="ECO:0000259" key="1">
    <source>
        <dbReference type="Pfam" id="PF04069"/>
    </source>
</evidence>
<gene>
    <name evidence="2" type="ORF">I8J30_20170</name>
</gene>
<dbReference type="Gene3D" id="3.40.190.10">
    <property type="entry name" value="Periplasmic binding protein-like II"/>
    <property type="match status" value="1"/>
</dbReference>
<accession>A0ABS5CGP1</accession>
<keyword evidence="3" id="KW-1185">Reference proteome</keyword>
<sequence>MGEKAFTEQDILVHLMSSLIEEKPDLKVVRKPYLGGSAVTHSALIGGNKHITSAVARV</sequence>
<dbReference type="Pfam" id="PF04069">
    <property type="entry name" value="OpuAC"/>
    <property type="match status" value="1"/>
</dbReference>
<proteinExistence type="predicted"/>
<name>A0ABS5CGP1_9BACL</name>
<dbReference type="InterPro" id="IPR007210">
    <property type="entry name" value="ABC_Gly_betaine_transp_sub-bd"/>
</dbReference>